<proteinExistence type="predicted"/>
<evidence type="ECO:0000313" key="2">
    <source>
        <dbReference type="Proteomes" id="UP000789920"/>
    </source>
</evidence>
<feature type="non-terminal residue" evidence="1">
    <location>
        <position position="1"/>
    </location>
</feature>
<dbReference type="Proteomes" id="UP000789920">
    <property type="component" value="Unassembled WGS sequence"/>
</dbReference>
<keyword evidence="2" id="KW-1185">Reference proteome</keyword>
<sequence length="69" mass="8106">NVFKEIEVDKDEVLMENEKTMFEKNDVIVLNNSEKKNEKVQTISIADKAFTSYKEIKVYMSQSTTLDQR</sequence>
<name>A0ACA9R3Q8_9GLOM</name>
<comment type="caution">
    <text evidence="1">The sequence shown here is derived from an EMBL/GenBank/DDBJ whole genome shotgun (WGS) entry which is preliminary data.</text>
</comment>
<gene>
    <name evidence="1" type="ORF">RPERSI_LOCUS16964</name>
</gene>
<accession>A0ACA9R3Q8</accession>
<protein>
    <submittedName>
        <fullName evidence="1">10999_t:CDS:1</fullName>
    </submittedName>
</protein>
<dbReference type="EMBL" id="CAJVQC010042738">
    <property type="protein sequence ID" value="CAG8775992.1"/>
    <property type="molecule type" value="Genomic_DNA"/>
</dbReference>
<reference evidence="1" key="1">
    <citation type="submission" date="2021-06" db="EMBL/GenBank/DDBJ databases">
        <authorList>
            <person name="Kallberg Y."/>
            <person name="Tangrot J."/>
            <person name="Rosling A."/>
        </authorList>
    </citation>
    <scope>NUCLEOTIDE SEQUENCE</scope>
    <source>
        <strain evidence="1">MA461A</strain>
    </source>
</reference>
<evidence type="ECO:0000313" key="1">
    <source>
        <dbReference type="EMBL" id="CAG8775992.1"/>
    </source>
</evidence>
<organism evidence="1 2">
    <name type="scientific">Racocetra persica</name>
    <dbReference type="NCBI Taxonomy" id="160502"/>
    <lineage>
        <taxon>Eukaryota</taxon>
        <taxon>Fungi</taxon>
        <taxon>Fungi incertae sedis</taxon>
        <taxon>Mucoromycota</taxon>
        <taxon>Glomeromycotina</taxon>
        <taxon>Glomeromycetes</taxon>
        <taxon>Diversisporales</taxon>
        <taxon>Gigasporaceae</taxon>
        <taxon>Racocetra</taxon>
    </lineage>
</organism>